<accession>A0A1W6MI44</accession>
<dbReference type="OrthoDB" id="1364450at2"/>
<evidence type="ECO:0000313" key="1">
    <source>
        <dbReference type="EMBL" id="ARN77271.1"/>
    </source>
</evidence>
<dbReference type="AlphaFoldDB" id="A0A1W6MI44"/>
<dbReference type="EMBL" id="CP019344">
    <property type="protein sequence ID" value="ARN77271.1"/>
    <property type="molecule type" value="Genomic_DNA"/>
</dbReference>
<gene>
    <name evidence="1" type="ORF">BST97_04340</name>
</gene>
<organism evidence="1 2">
    <name type="scientific">Nonlabens spongiae</name>
    <dbReference type="NCBI Taxonomy" id="331648"/>
    <lineage>
        <taxon>Bacteria</taxon>
        <taxon>Pseudomonadati</taxon>
        <taxon>Bacteroidota</taxon>
        <taxon>Flavobacteriia</taxon>
        <taxon>Flavobacteriales</taxon>
        <taxon>Flavobacteriaceae</taxon>
        <taxon>Nonlabens</taxon>
    </lineage>
</organism>
<evidence type="ECO:0000313" key="2">
    <source>
        <dbReference type="Proteomes" id="UP000193431"/>
    </source>
</evidence>
<keyword evidence="2" id="KW-1185">Reference proteome</keyword>
<name>A0A1W6MI44_9FLAO</name>
<dbReference type="RefSeq" id="WP_085766078.1">
    <property type="nucleotide sequence ID" value="NZ_CP019344.1"/>
</dbReference>
<sequence>MNYFGRNIKMRGLFIIAFLTWLSNDIRAQNPNQYGEDYFMSLKTFREKVSDTISLDHLRYKIVKGDTVVPYKRNFGKDSLKLNKVRYILKDTTFLDIYKSIAYRSVDKNEPRHRFWSDDIIIYFGESVSNYYKRKLKKFIRLNLNEIPNLNIKTTNNLEKSNFVIYFDGDFEYEGRLKNNYKRRINYRTYWTGSDIDKVNLKLIPEFYTDKNAILADLIRGFVINLGFLNKSSELGCDSVFSNCYELVEDLTAIDKEILTYHYSRGFCVGMDLKSFEEQDAAAREFYKYNEGSNYYVLFRKDRF</sequence>
<proteinExistence type="predicted"/>
<reference evidence="1 2" key="1">
    <citation type="submission" date="2016-11" db="EMBL/GenBank/DDBJ databases">
        <title>Trade-off between light-utilization and light-protection in marine flavobacteria.</title>
        <authorList>
            <person name="Kumagai Y."/>
        </authorList>
    </citation>
    <scope>NUCLEOTIDE SEQUENCE [LARGE SCALE GENOMIC DNA]</scope>
    <source>
        <strain evidence="1 2">JCM 13191</strain>
    </source>
</reference>
<dbReference type="Proteomes" id="UP000193431">
    <property type="component" value="Chromosome"/>
</dbReference>
<protein>
    <submittedName>
        <fullName evidence="1">Uncharacterized protein</fullName>
    </submittedName>
</protein>